<dbReference type="PROSITE" id="PS51257">
    <property type="entry name" value="PROKAR_LIPOPROTEIN"/>
    <property type="match status" value="1"/>
</dbReference>
<keyword evidence="3" id="KW-1185">Reference proteome</keyword>
<accession>A0A2K2F944</accession>
<dbReference type="Proteomes" id="UP000236151">
    <property type="component" value="Unassembled WGS sequence"/>
</dbReference>
<reference evidence="2 3" key="1">
    <citation type="submission" date="2017-06" db="EMBL/GenBank/DDBJ databases">
        <title>Investigating the central metabolism of Clostridium thermosuccinogenes.</title>
        <authorList>
            <person name="Koendjbiharie J.G."/>
            <person name="van Kranenburg R."/>
        </authorList>
    </citation>
    <scope>NUCLEOTIDE SEQUENCE [LARGE SCALE GENOMIC DNA]</scope>
    <source>
        <strain evidence="2 3">DSM 5806</strain>
    </source>
</reference>
<dbReference type="EMBL" id="NIOJ01000051">
    <property type="protein sequence ID" value="PNT96297.1"/>
    <property type="molecule type" value="Genomic_DNA"/>
</dbReference>
<dbReference type="Pfam" id="PF04294">
    <property type="entry name" value="VanW"/>
    <property type="match status" value="1"/>
</dbReference>
<sequence>MGKKTLLVIPLLLFSFAFASCKSRVEKPDDQEEDKSYQNLEKQDIDFSNISNNSNDMGIKVENIAGENTVNIEKTIKENVYLGEENFGGLTESEAKKRLEDKAAKINKEPASAVFDKVTWTVEKEEVYGKKVNVQKTLQKLLDAPAGQKVELVVDKVKPDITSEQIEKNVKIIGSYTTVLLDASESRVNNIMLACESLDYEKVQPGEEFSFNGVLGKRTRSKGYEKAPIIKRTKDGPKKAYEIGGGICQVSSTLYNAVRECKGLKVTERHTHSKKVKYVPKGRDATVVYGYMDFRFVNNRKHPVMIRTYLKKGKLTVNIVENRN</sequence>
<dbReference type="OrthoDB" id="9797191at2"/>
<organism evidence="2 3">
    <name type="scientific">Clostridium thermosuccinogenes</name>
    <dbReference type="NCBI Taxonomy" id="84032"/>
    <lineage>
        <taxon>Bacteria</taxon>
        <taxon>Bacillati</taxon>
        <taxon>Bacillota</taxon>
        <taxon>Clostridia</taxon>
        <taxon>Eubacteriales</taxon>
        <taxon>Clostridiaceae</taxon>
        <taxon>Clostridium</taxon>
    </lineage>
</organism>
<dbReference type="PANTHER" id="PTHR35788">
    <property type="entry name" value="EXPORTED PROTEIN-RELATED"/>
    <property type="match status" value="1"/>
</dbReference>
<gene>
    <name evidence="2" type="ORF">CDQ84_15515</name>
</gene>
<dbReference type="KEGG" id="cthd:CDO33_17400"/>
<feature type="signal peptide" evidence="1">
    <location>
        <begin position="1"/>
        <end position="19"/>
    </location>
</feature>
<keyword evidence="1" id="KW-0732">Signal</keyword>
<evidence type="ECO:0000256" key="1">
    <source>
        <dbReference type="SAM" id="SignalP"/>
    </source>
</evidence>
<feature type="chain" id="PRO_5039712877" evidence="1">
    <location>
        <begin position="20"/>
        <end position="324"/>
    </location>
</feature>
<dbReference type="PANTHER" id="PTHR35788:SF1">
    <property type="entry name" value="EXPORTED PROTEIN"/>
    <property type="match status" value="1"/>
</dbReference>
<proteinExistence type="predicted"/>
<name>A0A2K2F944_9CLOT</name>
<dbReference type="InterPro" id="IPR052913">
    <property type="entry name" value="Glycopeptide_resist_protein"/>
</dbReference>
<evidence type="ECO:0000313" key="2">
    <source>
        <dbReference type="EMBL" id="PNT96297.1"/>
    </source>
</evidence>
<dbReference type="InterPro" id="IPR007391">
    <property type="entry name" value="Vancomycin_resist_VanW"/>
</dbReference>
<evidence type="ECO:0000313" key="3">
    <source>
        <dbReference type="Proteomes" id="UP000236151"/>
    </source>
</evidence>
<protein>
    <submittedName>
        <fullName evidence="2">Uncharacterized protein</fullName>
    </submittedName>
</protein>
<comment type="caution">
    <text evidence="2">The sequence shown here is derived from an EMBL/GenBank/DDBJ whole genome shotgun (WGS) entry which is preliminary data.</text>
</comment>
<dbReference type="AlphaFoldDB" id="A0A2K2F944"/>
<dbReference type="RefSeq" id="WP_103082648.1">
    <property type="nucleotide sequence ID" value="NZ_CP021850.1"/>
</dbReference>